<protein>
    <submittedName>
        <fullName evidence="1">Uncharacterized protein</fullName>
    </submittedName>
</protein>
<sequence>MTTDHISTIFHLNNMIIPETISSHENETKVLPVMENEDSCNCHSFPDRDKCIHEDSDFHDKLLNSKCTKRPRHEEYAAETNKILVSVNGIKRARTTENKHVSFQEVRVRFYDRVFGDHPCCKQGPPVSLGWNVLKDDSYDFEKYDHERPYHASKKTFKLSAHQREKLLIKWGFSRKKLREEVKFRQLFSSCGEPSVTRAQNYDNECHNGHRKPSMVLKRTGRPRLWIPENEPKDDRILSVIMGY</sequence>
<accession>A0A7S0L127</accession>
<dbReference type="EMBL" id="HBEX01001641">
    <property type="protein sequence ID" value="CAD8596266.1"/>
    <property type="molecule type" value="Transcribed_RNA"/>
</dbReference>
<reference evidence="1" key="1">
    <citation type="submission" date="2021-01" db="EMBL/GenBank/DDBJ databases">
        <authorList>
            <person name="Corre E."/>
            <person name="Pelletier E."/>
            <person name="Niang G."/>
            <person name="Scheremetjew M."/>
            <person name="Finn R."/>
            <person name="Kale V."/>
            <person name="Holt S."/>
            <person name="Cochrane G."/>
            <person name="Meng A."/>
            <person name="Brown T."/>
            <person name="Cohen L."/>
        </authorList>
    </citation>
    <scope>NUCLEOTIDE SEQUENCE</scope>
</reference>
<organism evidence="1">
    <name type="scientific">Asterionellopsis glacialis</name>
    <dbReference type="NCBI Taxonomy" id="33640"/>
    <lineage>
        <taxon>Eukaryota</taxon>
        <taxon>Sar</taxon>
        <taxon>Stramenopiles</taxon>
        <taxon>Ochrophyta</taxon>
        <taxon>Bacillariophyta</taxon>
        <taxon>Fragilariophyceae</taxon>
        <taxon>Fragilariophycidae</taxon>
        <taxon>Fragilariales</taxon>
        <taxon>Fragilariaceae</taxon>
        <taxon>Asterionellopsis</taxon>
    </lineage>
</organism>
<gene>
    <name evidence="1" type="ORF">AGLA0713_LOCUS1094</name>
</gene>
<evidence type="ECO:0000313" key="1">
    <source>
        <dbReference type="EMBL" id="CAD8596266.1"/>
    </source>
</evidence>
<proteinExistence type="predicted"/>
<name>A0A7S0L127_9STRA</name>
<dbReference type="AlphaFoldDB" id="A0A7S0L127"/>